<name>K9F165_9ACTO</name>
<keyword evidence="4" id="KW-1185">Reference proteome</keyword>
<dbReference type="Proteomes" id="UP000009888">
    <property type="component" value="Unassembled WGS sequence"/>
</dbReference>
<evidence type="ECO:0000313" key="3">
    <source>
        <dbReference type="EMBL" id="EKU95225.1"/>
    </source>
</evidence>
<dbReference type="AlphaFoldDB" id="K9F165"/>
<feature type="domain" description="Calcineurin-like phosphoesterase" evidence="2">
    <location>
        <begin position="53"/>
        <end position="246"/>
    </location>
</feature>
<protein>
    <recommendedName>
        <fullName evidence="2">Calcineurin-like phosphoesterase domain-containing protein</fullName>
    </recommendedName>
</protein>
<organism evidence="3 4">
    <name type="scientific">Actinobaculum massiliense ACS-171-V-Col2</name>
    <dbReference type="NCBI Taxonomy" id="883066"/>
    <lineage>
        <taxon>Bacteria</taxon>
        <taxon>Bacillati</taxon>
        <taxon>Actinomycetota</taxon>
        <taxon>Actinomycetes</taxon>
        <taxon>Actinomycetales</taxon>
        <taxon>Actinomycetaceae</taxon>
        <taxon>Actinobaculum</taxon>
    </lineage>
</organism>
<dbReference type="SUPFAM" id="SSF56300">
    <property type="entry name" value="Metallo-dependent phosphatases"/>
    <property type="match status" value="1"/>
</dbReference>
<dbReference type="EMBL" id="AGWL01000005">
    <property type="protein sequence ID" value="EKU95225.1"/>
    <property type="molecule type" value="Genomic_DNA"/>
</dbReference>
<dbReference type="HOGENOM" id="CLU_025443_4_0_11"/>
<dbReference type="eggNOG" id="COG1408">
    <property type="taxonomic scope" value="Bacteria"/>
</dbReference>
<proteinExistence type="predicted"/>
<reference evidence="3 4" key="1">
    <citation type="submission" date="2012-09" db="EMBL/GenBank/DDBJ databases">
        <title>The Genome Sequence of Actinobaculum massiliae ACS-171-V-COL2.</title>
        <authorList>
            <consortium name="The Broad Institute Genome Sequencing Platform"/>
            <person name="Earl A."/>
            <person name="Ward D."/>
            <person name="Feldgarden M."/>
            <person name="Gevers D."/>
            <person name="Saerens B."/>
            <person name="Vaneechoutte M."/>
            <person name="Walker B."/>
            <person name="Young S.K."/>
            <person name="Zeng Q."/>
            <person name="Gargeya S."/>
            <person name="Fitzgerald M."/>
            <person name="Haas B."/>
            <person name="Abouelleil A."/>
            <person name="Alvarado L."/>
            <person name="Arachchi H.M."/>
            <person name="Berlin A."/>
            <person name="Chapman S.B."/>
            <person name="Goldberg J."/>
            <person name="Griggs A."/>
            <person name="Gujja S."/>
            <person name="Hansen M."/>
            <person name="Howarth C."/>
            <person name="Imamovic A."/>
            <person name="Larimer J."/>
            <person name="McCowen C."/>
            <person name="Montmayeur A."/>
            <person name="Murphy C."/>
            <person name="Neiman D."/>
            <person name="Pearson M."/>
            <person name="Priest M."/>
            <person name="Roberts A."/>
            <person name="Saif S."/>
            <person name="Shea T."/>
            <person name="Sisk P."/>
            <person name="Sykes S."/>
            <person name="Wortman J."/>
            <person name="Nusbaum C."/>
            <person name="Birren B."/>
        </authorList>
    </citation>
    <scope>NUCLEOTIDE SEQUENCE [LARGE SCALE GENOMIC DNA]</scope>
    <source>
        <strain evidence="4">ACS-171-V-Col2</strain>
    </source>
</reference>
<dbReference type="Pfam" id="PF00149">
    <property type="entry name" value="Metallophos"/>
    <property type="match status" value="1"/>
</dbReference>
<dbReference type="PANTHER" id="PTHR31302">
    <property type="entry name" value="TRANSMEMBRANE PROTEIN WITH METALLOPHOSPHOESTERASE DOMAIN-RELATED"/>
    <property type="match status" value="1"/>
</dbReference>
<keyword evidence="1" id="KW-0732">Signal</keyword>
<accession>K9F165</accession>
<dbReference type="InterPro" id="IPR051158">
    <property type="entry name" value="Metallophosphoesterase_sf"/>
</dbReference>
<dbReference type="InterPro" id="IPR029052">
    <property type="entry name" value="Metallo-depent_PP-like"/>
</dbReference>
<gene>
    <name evidence="3" type="ORF">HMPREF9233_00986</name>
</gene>
<dbReference type="PATRIC" id="fig|883066.3.peg.1028"/>
<dbReference type="GO" id="GO:0009245">
    <property type="term" value="P:lipid A biosynthetic process"/>
    <property type="evidence" value="ECO:0007669"/>
    <property type="project" value="TreeGrafter"/>
</dbReference>
<dbReference type="PANTHER" id="PTHR31302:SF20">
    <property type="entry name" value="CONSERVED PROTEIN"/>
    <property type="match status" value="1"/>
</dbReference>
<evidence type="ECO:0000259" key="2">
    <source>
        <dbReference type="Pfam" id="PF00149"/>
    </source>
</evidence>
<comment type="caution">
    <text evidence="3">The sequence shown here is derived from an EMBL/GenBank/DDBJ whole genome shotgun (WGS) entry which is preliminary data.</text>
</comment>
<dbReference type="STRING" id="202789.GCA_001457435_01135"/>
<feature type="signal peptide" evidence="1">
    <location>
        <begin position="1"/>
        <end position="24"/>
    </location>
</feature>
<dbReference type="GO" id="GO:0016020">
    <property type="term" value="C:membrane"/>
    <property type="evidence" value="ECO:0007669"/>
    <property type="project" value="GOC"/>
</dbReference>
<sequence length="329" mass="35777">MKMRTVRRAAGLAVLGGAAVAAGAAVEACAYRLQRRSVTLLREEPAGDDLRPLRVIHLTDIHLLACQARKIDFIRSLAQEDPDFIALTGDNLSSAHALEALLYALEPFAGLPGAFVFGSNDYFSPRPKLNPFLYLVKSRYQGTGEASSHAPDRARDLPYAEMAAAFADRGWADLNNRRARMRAAEWDLDLVGVDDPHLFYDAFPPGDDAEDEPRLRIGLAHAPYQRTLNAMKDDGRDLVLTGHTHGGQLALPVIGSLTTNCDLPNRLDSGLFAWPDTGDEPLRGEGGVVALPGEMYVDLPTGLGTSPWVPVRALRPPEAVLLEVRVVAR</sequence>
<dbReference type="RefSeq" id="WP_007001192.1">
    <property type="nucleotide sequence ID" value="NZ_JH992955.1"/>
</dbReference>
<evidence type="ECO:0000256" key="1">
    <source>
        <dbReference type="SAM" id="SignalP"/>
    </source>
</evidence>
<evidence type="ECO:0000313" key="4">
    <source>
        <dbReference type="Proteomes" id="UP000009888"/>
    </source>
</evidence>
<feature type="chain" id="PRO_5039154653" description="Calcineurin-like phosphoesterase domain-containing protein" evidence="1">
    <location>
        <begin position="25"/>
        <end position="329"/>
    </location>
</feature>
<dbReference type="GO" id="GO:0008758">
    <property type="term" value="F:UDP-2,3-diacylglucosamine hydrolase activity"/>
    <property type="evidence" value="ECO:0007669"/>
    <property type="project" value="TreeGrafter"/>
</dbReference>
<dbReference type="InterPro" id="IPR004843">
    <property type="entry name" value="Calcineurin-like_PHP"/>
</dbReference>
<dbReference type="Gene3D" id="3.60.21.10">
    <property type="match status" value="1"/>
</dbReference>